<keyword evidence="2" id="KW-1185">Reference proteome</keyword>
<evidence type="ECO:0000313" key="1">
    <source>
        <dbReference type="EMBL" id="MBE9218297.1"/>
    </source>
</evidence>
<name>A0ACC5Q0X6_DOLFA</name>
<proteinExistence type="predicted"/>
<accession>A0ACC5Q0X6</accession>
<gene>
    <name evidence="1" type="ORF">IQ222_05710</name>
</gene>
<protein>
    <submittedName>
        <fullName evidence="1">Uncharacterized protein</fullName>
    </submittedName>
</protein>
<dbReference type="EMBL" id="JADEWF010000013">
    <property type="protein sequence ID" value="MBE9218297.1"/>
    <property type="molecule type" value="Genomic_DNA"/>
</dbReference>
<dbReference type="Proteomes" id="UP000597867">
    <property type="component" value="Unassembled WGS sequence"/>
</dbReference>
<evidence type="ECO:0000313" key="2">
    <source>
        <dbReference type="Proteomes" id="UP000597867"/>
    </source>
</evidence>
<sequence>MSNSIKLSLSELSQQLMLDLQNNSIMKDINYVKQGILKVQFFSPKLSKPIIDEIDKILAEHYGFTEAELDFIINYDIKYRLGKELEEDD</sequence>
<reference evidence="1" key="1">
    <citation type="submission" date="2020-10" db="EMBL/GenBank/DDBJ databases">
        <authorList>
            <person name="Castelo-Branco R."/>
            <person name="Eusebio N."/>
            <person name="Adriana R."/>
            <person name="Vieira A."/>
            <person name="Brugerolle De Fraissinette N."/>
            <person name="Rezende De Castro R."/>
            <person name="Schneider M.P."/>
            <person name="Vasconcelos V."/>
            <person name="Leao P.N."/>
        </authorList>
    </citation>
    <scope>NUCLEOTIDE SEQUENCE</scope>
    <source>
        <strain evidence="1">LEGE 04289</strain>
    </source>
</reference>
<organism evidence="1 2">
    <name type="scientific">Dolichospermum flos-aquae LEGE 04289</name>
    <dbReference type="NCBI Taxonomy" id="1828708"/>
    <lineage>
        <taxon>Bacteria</taxon>
        <taxon>Bacillati</taxon>
        <taxon>Cyanobacteriota</taxon>
        <taxon>Cyanophyceae</taxon>
        <taxon>Nostocales</taxon>
        <taxon>Aphanizomenonaceae</taxon>
        <taxon>Dolichospermum</taxon>
    </lineage>
</organism>
<comment type="caution">
    <text evidence="1">The sequence shown here is derived from an EMBL/GenBank/DDBJ whole genome shotgun (WGS) entry which is preliminary data.</text>
</comment>